<dbReference type="RefSeq" id="WP_162442136.1">
    <property type="nucleotide sequence ID" value="NZ_CP048222.1"/>
</dbReference>
<organism evidence="1 2">
    <name type="scientific">Rhodocytophaga rosea</name>
    <dbReference type="NCBI Taxonomy" id="2704465"/>
    <lineage>
        <taxon>Bacteria</taxon>
        <taxon>Pseudomonadati</taxon>
        <taxon>Bacteroidota</taxon>
        <taxon>Cytophagia</taxon>
        <taxon>Cytophagales</taxon>
        <taxon>Rhodocytophagaceae</taxon>
        <taxon>Rhodocytophaga</taxon>
    </lineage>
</organism>
<dbReference type="EMBL" id="CP048222">
    <property type="protein sequence ID" value="QHT66063.1"/>
    <property type="molecule type" value="Genomic_DNA"/>
</dbReference>
<accession>A0A6C0GE51</accession>
<evidence type="ECO:0000313" key="2">
    <source>
        <dbReference type="Proteomes" id="UP000480178"/>
    </source>
</evidence>
<evidence type="ECO:0000313" key="1">
    <source>
        <dbReference type="EMBL" id="QHT66063.1"/>
    </source>
</evidence>
<dbReference type="KEGG" id="rhoz:GXP67_04970"/>
<protein>
    <recommendedName>
        <fullName evidence="3">Lipoprotein</fullName>
    </recommendedName>
</protein>
<keyword evidence="2" id="KW-1185">Reference proteome</keyword>
<evidence type="ECO:0008006" key="3">
    <source>
        <dbReference type="Google" id="ProtNLM"/>
    </source>
</evidence>
<dbReference type="Proteomes" id="UP000480178">
    <property type="component" value="Chromosome"/>
</dbReference>
<sequence length="130" mass="14445">MKIIFPFCFLFAFLLSCQSGELKNPENEAGSKNQSGNPCGVSNPLEELAWLKEWQKKTEVTPENPCALYTITQGNYKGQTVFIIGVGGPLCDTCAGNAVYNCKGEQVFVCNLEEQAKISDQKVIWEKKQE</sequence>
<gene>
    <name evidence="1" type="ORF">GXP67_04970</name>
</gene>
<reference evidence="1 2" key="1">
    <citation type="submission" date="2020-01" db="EMBL/GenBank/DDBJ databases">
        <authorList>
            <person name="Kim M.K."/>
        </authorList>
    </citation>
    <scope>NUCLEOTIDE SEQUENCE [LARGE SCALE GENOMIC DNA]</scope>
    <source>
        <strain evidence="1 2">172606-1</strain>
    </source>
</reference>
<dbReference type="PROSITE" id="PS51257">
    <property type="entry name" value="PROKAR_LIPOPROTEIN"/>
    <property type="match status" value="1"/>
</dbReference>
<proteinExistence type="predicted"/>
<dbReference type="AlphaFoldDB" id="A0A6C0GE51"/>
<name>A0A6C0GE51_9BACT</name>